<gene>
    <name evidence="1" type="ordered locus">ESA_03269</name>
</gene>
<reference evidence="1 2" key="1">
    <citation type="journal article" date="2010" name="PLoS ONE">
        <title>Genome sequence of Cronobacter sakazakii BAA-894 and comparative genomic hybridization analysis with other Cronobacter species.</title>
        <authorList>
            <person name="Kucerova E."/>
            <person name="Clifton S.W."/>
            <person name="Xia X.Q."/>
            <person name="Long F."/>
            <person name="Porwollik S."/>
            <person name="Fulton L."/>
            <person name="Fronick C."/>
            <person name="Minx P."/>
            <person name="Kyung K."/>
            <person name="Warren W."/>
            <person name="Fulton R."/>
            <person name="Feng D."/>
            <person name="Wollam A."/>
            <person name="Shah N."/>
            <person name="Bhonagiri V."/>
            <person name="Nash W.E."/>
            <person name="Hallsworth-Pepin K."/>
            <person name="Wilson R.K."/>
            <person name="McClelland M."/>
            <person name="Forsythe S.J."/>
        </authorList>
    </citation>
    <scope>NUCLEOTIDE SEQUENCE [LARGE SCALE GENOMIC DNA]</scope>
    <source>
        <strain evidence="1 2">ATCC BAA-894</strain>
    </source>
</reference>
<dbReference type="InterPro" id="IPR031767">
    <property type="entry name" value="SgrT"/>
</dbReference>
<protein>
    <recommendedName>
        <fullName evidence="3">Glucose uptake inhibitor SgrT</fullName>
    </recommendedName>
</protein>
<dbReference type="Pfam" id="PF15894">
    <property type="entry name" value="SgrT"/>
    <property type="match status" value="1"/>
</dbReference>
<keyword evidence="2" id="KW-1185">Reference proteome</keyword>
<sequence>MKAEGLMKTSSTCRFYQQYFSATQRLSGSWLARLNGKTPQRMLDEIMQWDVTFPVTFKRR</sequence>
<proteinExistence type="predicted"/>
<accession>A7MQ55</accession>
<dbReference type="HOGENOM" id="CLU_209631_0_0_6"/>
<evidence type="ECO:0000313" key="2">
    <source>
        <dbReference type="Proteomes" id="UP000000260"/>
    </source>
</evidence>
<evidence type="ECO:0008006" key="3">
    <source>
        <dbReference type="Google" id="ProtNLM"/>
    </source>
</evidence>
<organism evidence="1 2">
    <name type="scientific">Cronobacter sakazakii (strain ATCC BAA-894)</name>
    <name type="common">Enterobacter sakazakii</name>
    <dbReference type="NCBI Taxonomy" id="290339"/>
    <lineage>
        <taxon>Bacteria</taxon>
        <taxon>Pseudomonadati</taxon>
        <taxon>Pseudomonadota</taxon>
        <taxon>Gammaproteobacteria</taxon>
        <taxon>Enterobacterales</taxon>
        <taxon>Enterobacteriaceae</taxon>
        <taxon>Cronobacter</taxon>
    </lineage>
</organism>
<dbReference type="KEGG" id="esa:ESA_03269"/>
<dbReference type="EMBL" id="CP000783">
    <property type="protein sequence ID" value="ABU78491.1"/>
    <property type="molecule type" value="Genomic_DNA"/>
</dbReference>
<dbReference type="GO" id="GO:0046325">
    <property type="term" value="P:negative regulation of D-glucose import"/>
    <property type="evidence" value="ECO:0007669"/>
    <property type="project" value="InterPro"/>
</dbReference>
<dbReference type="Proteomes" id="UP000000260">
    <property type="component" value="Chromosome"/>
</dbReference>
<name>A7MQ55_CROS8</name>
<evidence type="ECO:0000313" key="1">
    <source>
        <dbReference type="EMBL" id="ABU78491.1"/>
    </source>
</evidence>
<dbReference type="AlphaFoldDB" id="A7MQ55"/>